<protein>
    <submittedName>
        <fullName evidence="1">Uncharacterized protein</fullName>
    </submittedName>
</protein>
<evidence type="ECO:0000313" key="1">
    <source>
        <dbReference type="EMBL" id="KAJ7735164.1"/>
    </source>
</evidence>
<sequence>MNRIERRDREIWALNGCTGGEIGGKGLRKKETHDDLLRWLRLVGHGGPRIRLRVGALSYITLLLGRPTYAGEWSGPNGLRVEAETSQDLSVWQCACGFASVVWRQEQLRSETCSLAGYLADLVLVPSTPQAMSALRQVFQRHCDVRLGCLVIAGQSRQTARRIGRLKNTPSRHARRSGQTPSPPVAVIFLFRTLLMSHAVQHSGHLESSKRKKSV</sequence>
<dbReference type="Proteomes" id="UP001215598">
    <property type="component" value="Unassembled WGS sequence"/>
</dbReference>
<gene>
    <name evidence="1" type="ORF">B0H16DRAFT_1695687</name>
</gene>
<keyword evidence="2" id="KW-1185">Reference proteome</keyword>
<proteinExistence type="predicted"/>
<accession>A0AAD7I623</accession>
<name>A0AAD7I623_9AGAR</name>
<reference evidence="1" key="1">
    <citation type="submission" date="2023-03" db="EMBL/GenBank/DDBJ databases">
        <title>Massive genome expansion in bonnet fungi (Mycena s.s.) driven by repeated elements and novel gene families across ecological guilds.</title>
        <authorList>
            <consortium name="Lawrence Berkeley National Laboratory"/>
            <person name="Harder C.B."/>
            <person name="Miyauchi S."/>
            <person name="Viragh M."/>
            <person name="Kuo A."/>
            <person name="Thoen E."/>
            <person name="Andreopoulos B."/>
            <person name="Lu D."/>
            <person name="Skrede I."/>
            <person name="Drula E."/>
            <person name="Henrissat B."/>
            <person name="Morin E."/>
            <person name="Kohler A."/>
            <person name="Barry K."/>
            <person name="LaButti K."/>
            <person name="Morin E."/>
            <person name="Salamov A."/>
            <person name="Lipzen A."/>
            <person name="Mereny Z."/>
            <person name="Hegedus B."/>
            <person name="Baldrian P."/>
            <person name="Stursova M."/>
            <person name="Weitz H."/>
            <person name="Taylor A."/>
            <person name="Grigoriev I.V."/>
            <person name="Nagy L.G."/>
            <person name="Martin F."/>
            <person name="Kauserud H."/>
        </authorList>
    </citation>
    <scope>NUCLEOTIDE SEQUENCE</scope>
    <source>
        <strain evidence="1">CBHHK182m</strain>
    </source>
</reference>
<evidence type="ECO:0000313" key="2">
    <source>
        <dbReference type="Proteomes" id="UP001215598"/>
    </source>
</evidence>
<comment type="caution">
    <text evidence="1">The sequence shown here is derived from an EMBL/GenBank/DDBJ whole genome shotgun (WGS) entry which is preliminary data.</text>
</comment>
<organism evidence="1 2">
    <name type="scientific">Mycena metata</name>
    <dbReference type="NCBI Taxonomy" id="1033252"/>
    <lineage>
        <taxon>Eukaryota</taxon>
        <taxon>Fungi</taxon>
        <taxon>Dikarya</taxon>
        <taxon>Basidiomycota</taxon>
        <taxon>Agaricomycotina</taxon>
        <taxon>Agaricomycetes</taxon>
        <taxon>Agaricomycetidae</taxon>
        <taxon>Agaricales</taxon>
        <taxon>Marasmiineae</taxon>
        <taxon>Mycenaceae</taxon>
        <taxon>Mycena</taxon>
    </lineage>
</organism>
<dbReference type="AlphaFoldDB" id="A0AAD7I623"/>
<dbReference type="EMBL" id="JARKIB010000128">
    <property type="protein sequence ID" value="KAJ7735164.1"/>
    <property type="molecule type" value="Genomic_DNA"/>
</dbReference>